<keyword evidence="1" id="KW-0812">Transmembrane</keyword>
<name>A0A0G4JZ55_9GAMM</name>
<dbReference type="EMBL" id="CGIG01000001">
    <property type="protein sequence ID" value="CPR19178.1"/>
    <property type="molecule type" value="Genomic_DNA"/>
</dbReference>
<organism evidence="2 3">
    <name type="scientific">Brenneria goodwinii</name>
    <dbReference type="NCBI Taxonomy" id="1109412"/>
    <lineage>
        <taxon>Bacteria</taxon>
        <taxon>Pseudomonadati</taxon>
        <taxon>Pseudomonadota</taxon>
        <taxon>Gammaproteobacteria</taxon>
        <taxon>Enterobacterales</taxon>
        <taxon>Pectobacteriaceae</taxon>
        <taxon>Brenneria</taxon>
    </lineage>
</organism>
<gene>
    <name evidence="2" type="ORF">BN1221_03619</name>
</gene>
<dbReference type="InterPro" id="IPR046730">
    <property type="entry name" value="DUF6622"/>
</dbReference>
<accession>A0A0G4JZ55</accession>
<keyword evidence="1" id="KW-0472">Membrane</keyword>
<evidence type="ECO:0000256" key="1">
    <source>
        <dbReference type="SAM" id="Phobius"/>
    </source>
</evidence>
<sequence>MNFMENYLIIIRHTPSWVWILLAYLIYAGLKARQPRQQSLRRLLVLPIIFLCWGGFSILHTLVAREVAVAGFVLALIAGVILGWMLGKDAGVYRADLQCFERAGSSVPLLLMLLTFCLRFYFSVQLARFPELANSVVFCALSGAVGGITGGIFSGIALRLLNQMRATHPASL</sequence>
<keyword evidence="3" id="KW-1185">Reference proteome</keyword>
<proteinExistence type="predicted"/>
<feature type="transmembrane region" description="Helical" evidence="1">
    <location>
        <begin position="68"/>
        <end position="86"/>
    </location>
</feature>
<evidence type="ECO:0008006" key="4">
    <source>
        <dbReference type="Google" id="ProtNLM"/>
    </source>
</evidence>
<keyword evidence="1" id="KW-1133">Transmembrane helix</keyword>
<feature type="transmembrane region" description="Helical" evidence="1">
    <location>
        <begin position="132"/>
        <end position="158"/>
    </location>
</feature>
<feature type="transmembrane region" description="Helical" evidence="1">
    <location>
        <begin position="107"/>
        <end position="126"/>
    </location>
</feature>
<feature type="transmembrane region" description="Helical" evidence="1">
    <location>
        <begin position="6"/>
        <end position="30"/>
    </location>
</feature>
<protein>
    <recommendedName>
        <fullName evidence="4">Transmembrane protein</fullName>
    </recommendedName>
</protein>
<evidence type="ECO:0000313" key="2">
    <source>
        <dbReference type="EMBL" id="CPR19178.1"/>
    </source>
</evidence>
<dbReference type="STRING" id="1109412.BN1221_03619"/>
<dbReference type="AlphaFoldDB" id="A0A0G4JZ55"/>
<feature type="transmembrane region" description="Helical" evidence="1">
    <location>
        <begin position="42"/>
        <end position="62"/>
    </location>
</feature>
<dbReference type="Pfam" id="PF20327">
    <property type="entry name" value="DUF6622"/>
    <property type="match status" value="1"/>
</dbReference>
<evidence type="ECO:0000313" key="3">
    <source>
        <dbReference type="Proteomes" id="UP000044377"/>
    </source>
</evidence>
<dbReference type="Proteomes" id="UP000044377">
    <property type="component" value="Unassembled WGS sequence"/>
</dbReference>
<reference evidence="3" key="1">
    <citation type="submission" date="2015-01" db="EMBL/GenBank/DDBJ databases">
        <authorList>
            <person name="Paterson Steve"/>
        </authorList>
    </citation>
    <scope>NUCLEOTIDE SEQUENCE [LARGE SCALE GENOMIC DNA]</scope>
    <source>
        <strain evidence="3">OBR1</strain>
    </source>
</reference>